<protein>
    <submittedName>
        <fullName evidence="1">Uncharacterized protein</fullName>
    </submittedName>
</protein>
<dbReference type="HOGENOM" id="CLU_207395_0_0_1"/>
<evidence type="ECO:0000313" key="2">
    <source>
        <dbReference type="Proteomes" id="UP000030655"/>
    </source>
</evidence>
<accession>A0A059F294</accession>
<dbReference type="AlphaFoldDB" id="A0A059F294"/>
<reference evidence="1 2" key="2">
    <citation type="submission" date="2014-03" db="EMBL/GenBank/DDBJ databases">
        <title>The Genome Sequence of Anncaliia algerae insect isolate PRA339.</title>
        <authorList>
            <consortium name="The Broad Institute Genome Sequencing Platform"/>
            <consortium name="The Broad Institute Genome Sequencing Center for Infectious Disease"/>
            <person name="Cuomo C."/>
            <person name="Becnel J."/>
            <person name="Sanscrainte N."/>
            <person name="Walker B."/>
            <person name="Young S.K."/>
            <person name="Zeng Q."/>
            <person name="Gargeya S."/>
            <person name="Fitzgerald M."/>
            <person name="Haas B."/>
            <person name="Abouelleil A."/>
            <person name="Alvarado L."/>
            <person name="Arachchi H.M."/>
            <person name="Berlin A.M."/>
            <person name="Chapman S.B."/>
            <person name="Dewar J."/>
            <person name="Goldberg J."/>
            <person name="Griggs A."/>
            <person name="Gujja S."/>
            <person name="Hansen M."/>
            <person name="Howarth C."/>
            <person name="Imamovic A."/>
            <person name="Larimer J."/>
            <person name="McCowan C."/>
            <person name="Murphy C."/>
            <person name="Neiman D."/>
            <person name="Pearson M."/>
            <person name="Priest M."/>
            <person name="Roberts A."/>
            <person name="Saif S."/>
            <person name="Shea T."/>
            <person name="Sisk P."/>
            <person name="Sykes S."/>
            <person name="Wortman J."/>
            <person name="Nusbaum C."/>
            <person name="Birren B."/>
        </authorList>
    </citation>
    <scope>NUCLEOTIDE SEQUENCE [LARGE SCALE GENOMIC DNA]</scope>
    <source>
        <strain evidence="1 2">PRA339</strain>
    </source>
</reference>
<dbReference type="OrthoDB" id="10375095at2759"/>
<gene>
    <name evidence="1" type="ORF">H312_01465</name>
</gene>
<dbReference type="VEuPathDB" id="MicrosporidiaDB:H312_01465"/>
<proteinExistence type="predicted"/>
<dbReference type="Proteomes" id="UP000030655">
    <property type="component" value="Unassembled WGS sequence"/>
</dbReference>
<reference evidence="2" key="1">
    <citation type="submission" date="2013-02" db="EMBL/GenBank/DDBJ databases">
        <authorList>
            <consortium name="The Broad Institute Genome Sequencing Platform"/>
            <person name="Cuomo C."/>
            <person name="Becnel J."/>
            <person name="Sanscrainte N."/>
            <person name="Walker B."/>
            <person name="Young S.K."/>
            <person name="Zeng Q."/>
            <person name="Gargeya S."/>
            <person name="Fitzgerald M."/>
            <person name="Haas B."/>
            <person name="Abouelleil A."/>
            <person name="Alvarado L."/>
            <person name="Arachchi H.M."/>
            <person name="Berlin A.M."/>
            <person name="Chapman S.B."/>
            <person name="Dewar J."/>
            <person name="Goldberg J."/>
            <person name="Griggs A."/>
            <person name="Gujja S."/>
            <person name="Hansen M."/>
            <person name="Howarth C."/>
            <person name="Imamovic A."/>
            <person name="Larimer J."/>
            <person name="McCowan C."/>
            <person name="Murphy C."/>
            <person name="Neiman D."/>
            <person name="Pearson M."/>
            <person name="Priest M."/>
            <person name="Roberts A."/>
            <person name="Saif S."/>
            <person name="Shea T."/>
            <person name="Sisk P."/>
            <person name="Sykes S."/>
            <person name="Wortman J."/>
            <person name="Nusbaum C."/>
            <person name="Birren B."/>
        </authorList>
    </citation>
    <scope>NUCLEOTIDE SEQUENCE [LARGE SCALE GENOMIC DNA]</scope>
    <source>
        <strain evidence="2">PRA339</strain>
    </source>
</reference>
<evidence type="ECO:0000313" key="1">
    <source>
        <dbReference type="EMBL" id="KCZ81099.1"/>
    </source>
</evidence>
<sequence length="64" mass="7398">MFLYRVKAHMGRVPQDPIWVFDIVDTYKISNRFYVQVVAVRSADTLLPIIARIVRSGSTFIVIN</sequence>
<dbReference type="EMBL" id="KK365150">
    <property type="protein sequence ID" value="KCZ81099.1"/>
    <property type="molecule type" value="Genomic_DNA"/>
</dbReference>
<keyword evidence="2" id="KW-1185">Reference proteome</keyword>
<name>A0A059F294_9MICR</name>
<organism evidence="1 2">
    <name type="scientific">Anncaliia algerae PRA339</name>
    <dbReference type="NCBI Taxonomy" id="1288291"/>
    <lineage>
        <taxon>Eukaryota</taxon>
        <taxon>Fungi</taxon>
        <taxon>Fungi incertae sedis</taxon>
        <taxon>Microsporidia</taxon>
        <taxon>Tubulinosematoidea</taxon>
        <taxon>Tubulinosematidae</taxon>
        <taxon>Anncaliia</taxon>
    </lineage>
</organism>